<dbReference type="PANTHER" id="PTHR11552">
    <property type="entry name" value="GLUCOSE-METHANOL-CHOLINE GMC OXIDOREDUCTASE"/>
    <property type="match status" value="1"/>
</dbReference>
<dbReference type="AlphaFoldDB" id="A0AAV7X3X4"/>
<accession>A0AAV7X3X4</accession>
<dbReference type="EMBL" id="JAPTSV010000390">
    <property type="protein sequence ID" value="KAJ1519196.1"/>
    <property type="molecule type" value="Genomic_DNA"/>
</dbReference>
<dbReference type="GO" id="GO:0016491">
    <property type="term" value="F:oxidoreductase activity"/>
    <property type="evidence" value="ECO:0007669"/>
    <property type="project" value="TreeGrafter"/>
</dbReference>
<reference evidence="2" key="1">
    <citation type="submission" date="2022-12" db="EMBL/GenBank/DDBJ databases">
        <title>Chromosome-level genome assembly of the bean flower thrips Megalurothrips usitatus.</title>
        <authorList>
            <person name="Ma L."/>
            <person name="Liu Q."/>
            <person name="Li H."/>
            <person name="Cai W."/>
        </authorList>
    </citation>
    <scope>NUCLEOTIDE SEQUENCE</scope>
    <source>
        <strain evidence="2">Cailab_2022a</strain>
    </source>
</reference>
<gene>
    <name evidence="2" type="ORF">ONE63_011198</name>
</gene>
<dbReference type="SUPFAM" id="SSF51905">
    <property type="entry name" value="FAD/NAD(P)-binding domain"/>
    <property type="match status" value="1"/>
</dbReference>
<dbReference type="Gene3D" id="3.50.50.60">
    <property type="entry name" value="FAD/NAD(P)-binding domain"/>
    <property type="match status" value="1"/>
</dbReference>
<evidence type="ECO:0000313" key="2">
    <source>
        <dbReference type="EMBL" id="KAJ1519196.1"/>
    </source>
</evidence>
<dbReference type="Proteomes" id="UP001075354">
    <property type="component" value="Unassembled WGS sequence"/>
</dbReference>
<evidence type="ECO:0000313" key="3">
    <source>
        <dbReference type="Proteomes" id="UP001075354"/>
    </source>
</evidence>
<dbReference type="InterPro" id="IPR036188">
    <property type="entry name" value="FAD/NAD-bd_sf"/>
</dbReference>
<keyword evidence="3" id="KW-1185">Reference proteome</keyword>
<dbReference type="GO" id="GO:0050660">
    <property type="term" value="F:flavin adenine dinucleotide binding"/>
    <property type="evidence" value="ECO:0007669"/>
    <property type="project" value="InterPro"/>
</dbReference>
<evidence type="ECO:0008006" key="4">
    <source>
        <dbReference type="Google" id="ProtNLM"/>
    </source>
</evidence>
<sequence>MSSSLAAKWPAGCANTPLVAFVSVVLAAVNSRLEAEQRRQASASAGPDTEFDFVVVGGGSAGCVLAERLSRDANTTVLLLERGGTEPPQARVPGYIAYMLMSNVMENLEVSSLHRAFRDSISIIFTAVAD</sequence>
<dbReference type="Pfam" id="PF13450">
    <property type="entry name" value="NAD_binding_8"/>
    <property type="match status" value="1"/>
</dbReference>
<dbReference type="PANTHER" id="PTHR11552:SF147">
    <property type="entry name" value="CHOLINE DEHYDROGENASE, MITOCHONDRIAL"/>
    <property type="match status" value="1"/>
</dbReference>
<dbReference type="InterPro" id="IPR012132">
    <property type="entry name" value="GMC_OxRdtase"/>
</dbReference>
<organism evidence="2 3">
    <name type="scientific">Megalurothrips usitatus</name>
    <name type="common">bean blossom thrips</name>
    <dbReference type="NCBI Taxonomy" id="439358"/>
    <lineage>
        <taxon>Eukaryota</taxon>
        <taxon>Metazoa</taxon>
        <taxon>Ecdysozoa</taxon>
        <taxon>Arthropoda</taxon>
        <taxon>Hexapoda</taxon>
        <taxon>Insecta</taxon>
        <taxon>Pterygota</taxon>
        <taxon>Neoptera</taxon>
        <taxon>Paraneoptera</taxon>
        <taxon>Thysanoptera</taxon>
        <taxon>Terebrantia</taxon>
        <taxon>Thripoidea</taxon>
        <taxon>Thripidae</taxon>
        <taxon>Megalurothrips</taxon>
    </lineage>
</organism>
<protein>
    <recommendedName>
        <fullName evidence="4">Glucose dehydrogenase</fullName>
    </recommendedName>
</protein>
<proteinExistence type="inferred from homology"/>
<name>A0AAV7X3X4_9NEOP</name>
<comment type="similarity">
    <text evidence="1">Belongs to the GMC oxidoreductase family.</text>
</comment>
<evidence type="ECO:0000256" key="1">
    <source>
        <dbReference type="ARBA" id="ARBA00010790"/>
    </source>
</evidence>
<comment type="caution">
    <text evidence="2">The sequence shown here is derived from an EMBL/GenBank/DDBJ whole genome shotgun (WGS) entry which is preliminary data.</text>
</comment>